<dbReference type="RefSeq" id="XP_016434894.1">
    <property type="nucleotide sequence ID" value="XM_016579408.2"/>
</dbReference>
<comment type="subunit">
    <text evidence="2">Homotrimer.</text>
</comment>
<evidence type="ECO:0000259" key="11">
    <source>
        <dbReference type="PROSITE" id="PS00434"/>
    </source>
</evidence>
<evidence type="ECO:0000256" key="8">
    <source>
        <dbReference type="ARBA" id="ARBA00023242"/>
    </source>
</evidence>
<dbReference type="GO" id="GO:0043565">
    <property type="term" value="F:sequence-specific DNA binding"/>
    <property type="evidence" value="ECO:0007669"/>
    <property type="project" value="InterPro"/>
</dbReference>
<evidence type="ECO:0000256" key="5">
    <source>
        <dbReference type="ARBA" id="ARBA00023016"/>
    </source>
</evidence>
<dbReference type="InterPro" id="IPR036388">
    <property type="entry name" value="WH-like_DNA-bd_sf"/>
</dbReference>
<dbReference type="GeneID" id="107761210"/>
<reference evidence="13" key="2">
    <citation type="submission" date="2025-08" db="UniProtKB">
        <authorList>
            <consortium name="RefSeq"/>
        </authorList>
    </citation>
    <scope>IDENTIFICATION</scope>
    <source>
        <tissue evidence="13">Leaf</tissue>
    </source>
</reference>
<dbReference type="PaxDb" id="4097-A0A1S3X4P1"/>
<dbReference type="SMR" id="A0A1S3X4P1"/>
<feature type="compositionally biased region" description="Low complexity" evidence="10">
    <location>
        <begin position="142"/>
        <end position="151"/>
    </location>
</feature>
<dbReference type="PROSITE" id="PS00434">
    <property type="entry name" value="HSF_DOMAIN"/>
    <property type="match status" value="1"/>
</dbReference>
<dbReference type="Proteomes" id="UP000790787">
    <property type="component" value="Chromosome 5"/>
</dbReference>
<dbReference type="OMA" id="IAAWAPD"/>
<dbReference type="PANTHER" id="PTHR10015">
    <property type="entry name" value="HEAT SHOCK TRANSCRIPTION FACTOR"/>
    <property type="match status" value="1"/>
</dbReference>
<evidence type="ECO:0000256" key="7">
    <source>
        <dbReference type="ARBA" id="ARBA00023163"/>
    </source>
</evidence>
<keyword evidence="8" id="KW-0539">Nucleus</keyword>
<sequence length="242" mass="27996">MGELDQCESTLLEYVRKSSTPPFLLKTYMMVEDPATDDAISWNADGTAFIVRQPAEFARDLLPTLFKHCNFSSFVRQLNTYGFRKIATSQWEFSNDMFRKGEKDLLCDIRRRKAWTKKQQTNKHGQNINAANKKERDEDQRSSSSTSSSSSEYNSLIDENKRLKMENGVLSSELSTINKKCKELIDIVAMLAENSEEEEEGQQDERPMLFGVRLEVQEEMERKRKRAEFTQTVGVFLSQLCK</sequence>
<keyword evidence="3" id="KW-0597">Phosphoprotein</keyword>
<dbReference type="SUPFAM" id="SSF46785">
    <property type="entry name" value="Winged helix' DNA-binding domain"/>
    <property type="match status" value="1"/>
</dbReference>
<dbReference type="KEGG" id="nta:107761210"/>
<name>A0A1S3X4P1_TOBAC</name>
<reference evidence="12" key="1">
    <citation type="journal article" date="2014" name="Nat. Commun.">
        <title>The tobacco genome sequence and its comparison with those of tomato and potato.</title>
        <authorList>
            <person name="Sierro N."/>
            <person name="Battey J.N."/>
            <person name="Ouadi S."/>
            <person name="Bakaher N."/>
            <person name="Bovet L."/>
            <person name="Willig A."/>
            <person name="Goepfert S."/>
            <person name="Peitsch M.C."/>
            <person name="Ivanov N.V."/>
        </authorList>
    </citation>
    <scope>NUCLEOTIDE SEQUENCE [LARGE SCALE GENOMIC DNA]</scope>
</reference>
<dbReference type="GO" id="GO:0003700">
    <property type="term" value="F:DNA-binding transcription factor activity"/>
    <property type="evidence" value="ECO:0000318"/>
    <property type="project" value="GO_Central"/>
</dbReference>
<dbReference type="RefSeq" id="XP_016434894.1">
    <property type="nucleotide sequence ID" value="XM_016579408.1"/>
</dbReference>
<keyword evidence="5" id="KW-0346">Stress response</keyword>
<evidence type="ECO:0000256" key="9">
    <source>
        <dbReference type="RuleBase" id="RU004020"/>
    </source>
</evidence>
<dbReference type="GO" id="GO:0005634">
    <property type="term" value="C:nucleus"/>
    <property type="evidence" value="ECO:0000318"/>
    <property type="project" value="GO_Central"/>
</dbReference>
<feature type="domain" description="HSF-type DNA-binding" evidence="11">
    <location>
        <begin position="62"/>
        <end position="86"/>
    </location>
</feature>
<evidence type="ECO:0000313" key="13">
    <source>
        <dbReference type="RefSeq" id="XP_016434894.1"/>
    </source>
</evidence>
<dbReference type="PANTHER" id="PTHR10015:SF295">
    <property type="entry name" value="HEAT STRESS TRANSCRIPTION FACTOR B-3-LIKE"/>
    <property type="match status" value="1"/>
</dbReference>
<dbReference type="FunFam" id="1.10.10.10:FF:000037">
    <property type="entry name" value="Heat stress transcription factor B-4"/>
    <property type="match status" value="1"/>
</dbReference>
<comment type="similarity">
    <text evidence="9">Belongs to the HSF family.</text>
</comment>
<evidence type="ECO:0000256" key="4">
    <source>
        <dbReference type="ARBA" id="ARBA00023015"/>
    </source>
</evidence>
<organism evidence="12 13">
    <name type="scientific">Nicotiana tabacum</name>
    <name type="common">Common tobacco</name>
    <dbReference type="NCBI Taxonomy" id="4097"/>
    <lineage>
        <taxon>Eukaryota</taxon>
        <taxon>Viridiplantae</taxon>
        <taxon>Streptophyta</taxon>
        <taxon>Embryophyta</taxon>
        <taxon>Tracheophyta</taxon>
        <taxon>Spermatophyta</taxon>
        <taxon>Magnoliopsida</taxon>
        <taxon>eudicotyledons</taxon>
        <taxon>Gunneridae</taxon>
        <taxon>Pentapetalae</taxon>
        <taxon>asterids</taxon>
        <taxon>lamiids</taxon>
        <taxon>Solanales</taxon>
        <taxon>Solanaceae</taxon>
        <taxon>Nicotianoideae</taxon>
        <taxon>Nicotianeae</taxon>
        <taxon>Nicotiana</taxon>
    </lineage>
</organism>
<keyword evidence="7" id="KW-0804">Transcription</keyword>
<proteinExistence type="inferred from homology"/>
<dbReference type="InterPro" id="IPR036390">
    <property type="entry name" value="WH_DNA-bd_sf"/>
</dbReference>
<evidence type="ECO:0000256" key="10">
    <source>
        <dbReference type="SAM" id="MobiDB-lite"/>
    </source>
</evidence>
<evidence type="ECO:0000256" key="3">
    <source>
        <dbReference type="ARBA" id="ARBA00022553"/>
    </source>
</evidence>
<evidence type="ECO:0000256" key="1">
    <source>
        <dbReference type="ARBA" id="ARBA00004123"/>
    </source>
</evidence>
<keyword evidence="12" id="KW-1185">Reference proteome</keyword>
<evidence type="ECO:0000313" key="12">
    <source>
        <dbReference type="Proteomes" id="UP000790787"/>
    </source>
</evidence>
<dbReference type="OrthoDB" id="60033at2759"/>
<dbReference type="SMART" id="SM00415">
    <property type="entry name" value="HSF"/>
    <property type="match status" value="1"/>
</dbReference>
<dbReference type="AlphaFoldDB" id="A0A1S3X4P1"/>
<protein>
    <submittedName>
        <fullName evidence="13">Heat stress transcription factor B-3-like</fullName>
    </submittedName>
</protein>
<dbReference type="InterPro" id="IPR000232">
    <property type="entry name" value="HSF_DNA-bd"/>
</dbReference>
<comment type="subcellular location">
    <subcellularLocation>
        <location evidence="1">Nucleus</location>
    </subcellularLocation>
</comment>
<dbReference type="PRINTS" id="PR00056">
    <property type="entry name" value="HSFDOMAIN"/>
</dbReference>
<evidence type="ECO:0000256" key="6">
    <source>
        <dbReference type="ARBA" id="ARBA00023125"/>
    </source>
</evidence>
<feature type="compositionally biased region" description="Polar residues" evidence="10">
    <location>
        <begin position="117"/>
        <end position="130"/>
    </location>
</feature>
<keyword evidence="4" id="KW-0805">Transcription regulation</keyword>
<dbReference type="Gene3D" id="1.10.10.10">
    <property type="entry name" value="Winged helix-like DNA-binding domain superfamily/Winged helix DNA-binding domain"/>
    <property type="match status" value="1"/>
</dbReference>
<feature type="compositionally biased region" description="Basic and acidic residues" evidence="10">
    <location>
        <begin position="132"/>
        <end position="141"/>
    </location>
</feature>
<dbReference type="Pfam" id="PF00447">
    <property type="entry name" value="HSF_DNA-bind"/>
    <property type="match status" value="1"/>
</dbReference>
<gene>
    <name evidence="13" type="primary">LOC107761210</name>
</gene>
<feature type="region of interest" description="Disordered" evidence="10">
    <location>
        <begin position="116"/>
        <end position="154"/>
    </location>
</feature>
<keyword evidence="6" id="KW-0238">DNA-binding</keyword>
<evidence type="ECO:0000256" key="2">
    <source>
        <dbReference type="ARBA" id="ARBA00011233"/>
    </source>
</evidence>
<dbReference type="STRING" id="4097.A0A1S3X4P1"/>
<accession>A0A1S3X4P1</accession>